<evidence type="ECO:0000256" key="9">
    <source>
        <dbReference type="ARBA" id="ARBA00023136"/>
    </source>
</evidence>
<dbReference type="eggNOG" id="KOG0619">
    <property type="taxonomic scope" value="Eukaryota"/>
</dbReference>
<dbReference type="InterPro" id="IPR032675">
    <property type="entry name" value="LRR_dom_sf"/>
</dbReference>
<dbReference type="PRINTS" id="PR00019">
    <property type="entry name" value="LEURICHRPT"/>
</dbReference>
<protein>
    <recommendedName>
        <fullName evidence="13">Leucine-rich repeat-containing N-terminal plant-type domain-containing protein</fullName>
    </recommendedName>
</protein>
<dbReference type="InterPro" id="IPR051502">
    <property type="entry name" value="RLP_Defense_Trigger"/>
</dbReference>
<dbReference type="FunFam" id="3.80.10.10:FF:000095">
    <property type="entry name" value="LRR receptor-like serine/threonine-protein kinase GSO1"/>
    <property type="match status" value="1"/>
</dbReference>
<dbReference type="SUPFAM" id="SSF52058">
    <property type="entry name" value="L domain-like"/>
    <property type="match status" value="1"/>
</dbReference>
<keyword evidence="4" id="KW-0433">Leucine-rich repeat</keyword>
<keyword evidence="5 12" id="KW-0812">Transmembrane</keyword>
<dbReference type="KEGG" id="eus:EUTSA_v10018087mg"/>
<keyword evidence="3" id="KW-1003">Cell membrane</keyword>
<keyword evidence="10" id="KW-0675">Receptor</keyword>
<evidence type="ECO:0000256" key="6">
    <source>
        <dbReference type="ARBA" id="ARBA00022729"/>
    </source>
</evidence>
<dbReference type="InterPro" id="IPR003591">
    <property type="entry name" value="Leu-rich_rpt_typical-subtyp"/>
</dbReference>
<dbReference type="Gene3D" id="3.80.10.10">
    <property type="entry name" value="Ribonuclease Inhibitor"/>
    <property type="match status" value="4"/>
</dbReference>
<evidence type="ECO:0000256" key="5">
    <source>
        <dbReference type="ARBA" id="ARBA00022692"/>
    </source>
</evidence>
<keyword evidence="9 12" id="KW-0472">Membrane</keyword>
<dbReference type="FunFam" id="3.80.10.10:FF:000041">
    <property type="entry name" value="LRR receptor-like serine/threonine-protein kinase ERECTA"/>
    <property type="match status" value="1"/>
</dbReference>
<feature type="transmembrane region" description="Helical" evidence="12">
    <location>
        <begin position="887"/>
        <end position="908"/>
    </location>
</feature>
<evidence type="ECO:0000313" key="14">
    <source>
        <dbReference type="EMBL" id="ESQ27736.1"/>
    </source>
</evidence>
<name>V4M9A8_EUTSA</name>
<keyword evidence="8 12" id="KW-1133">Transmembrane helix</keyword>
<dbReference type="PANTHER" id="PTHR48062:SF7">
    <property type="entry name" value="RECEPTOR-LIKE PROTEIN 15"/>
    <property type="match status" value="1"/>
</dbReference>
<accession>V4M9A8</accession>
<evidence type="ECO:0000256" key="3">
    <source>
        <dbReference type="ARBA" id="ARBA00022475"/>
    </source>
</evidence>
<evidence type="ECO:0000256" key="4">
    <source>
        <dbReference type="ARBA" id="ARBA00022614"/>
    </source>
</evidence>
<dbReference type="SMART" id="SM00365">
    <property type="entry name" value="LRR_SD22"/>
    <property type="match status" value="7"/>
</dbReference>
<reference evidence="14 15" key="1">
    <citation type="journal article" date="2013" name="Front. Plant Sci.">
        <title>The Reference Genome of the Halophytic Plant Eutrema salsugineum.</title>
        <authorList>
            <person name="Yang R."/>
            <person name="Jarvis D.E."/>
            <person name="Chen H."/>
            <person name="Beilstein M.A."/>
            <person name="Grimwood J."/>
            <person name="Jenkins J."/>
            <person name="Shu S."/>
            <person name="Prochnik S."/>
            <person name="Xin M."/>
            <person name="Ma C."/>
            <person name="Schmutz J."/>
            <person name="Wing R.A."/>
            <person name="Mitchell-Olds T."/>
            <person name="Schumaker K.S."/>
            <person name="Wang X."/>
        </authorList>
    </citation>
    <scope>NUCLEOTIDE SEQUENCE [LARGE SCALE GENOMIC DNA]</scope>
</reference>
<keyword evidence="11" id="KW-0325">Glycoprotein</keyword>
<comment type="subcellular location">
    <subcellularLocation>
        <location evidence="1">Cell membrane</location>
        <topology evidence="1">Single-pass type I membrane protein</topology>
    </subcellularLocation>
</comment>
<evidence type="ECO:0000256" key="7">
    <source>
        <dbReference type="ARBA" id="ARBA00022737"/>
    </source>
</evidence>
<dbReference type="GO" id="GO:0005886">
    <property type="term" value="C:plasma membrane"/>
    <property type="evidence" value="ECO:0007669"/>
    <property type="project" value="UniProtKB-SubCell"/>
</dbReference>
<dbReference type="InterPro" id="IPR001611">
    <property type="entry name" value="Leu-rich_rpt"/>
</dbReference>
<dbReference type="STRING" id="72664.V4M9A8"/>
<evidence type="ECO:0000256" key="8">
    <source>
        <dbReference type="ARBA" id="ARBA00022989"/>
    </source>
</evidence>
<sequence>MALFDLKKFLISRSDQEWEHDSVLPTWTNDTKSDCCLWKGVECNHTSGRVIGIAFGEVYLKEDSLFDLSLLHPFEELRILNLSGEALNKFSGLFDNLEGYKSLRRLRNLEILDLSLNNFNNSIFPFINAATSLRTLFLRSNNMDGSFPVKELGDLKNLEVLDLSRNRFNGSIPVQELSHMSNLKALDLSGNEFSGSKELQGNFLHLITLGICKLKNIQELDLSQNNLVGQFPLCLTSLTGLRVLDLSSNQLTGKLPFSLGSLKSLEYLSLFHNDFQGFFSLGSLTNLSELKVLKLGSKSNSLQLVSDSSWKPKFQLHVIALQSCNLEKVPQFLLHQKELRHVDLSHNNISGEFPSWLLANNRKLKVLLLQENSFTSFQLPKSADHSLLFMDVSVNKFNHLLPENIGWILPHLRYMNISKNDFQGNLPSSLGNMKNIEYLDLSRNSFHGKLPRSFVKGCNAMAILKLSHNKLSGEIFQEPPNFTNIMFMDNNLFTGKIGQGLQSLRNLSLLDISNNNLTGVIPSWIGELPSLTALLISNNLLEGEIPASLFNKSSLQLLDLSANSLSGHIHPHISSTSGVVLLLQDNHLSGDIPDTLLANVSILDLRNNRLSGNIPEFINTQNISVLLLRGNNLTGSIPHQLCGLRNIQLLDLANNRLNGSIPSCLSNTSFVFGKECTSYDYDFGISFPSDVFSGFYLQQDLSSTKNVKSLLMLDPFSMDYKAITQTKISFATKHRYDAYMGGNLKLLYGLDLSENELSGEIPVEFGDLLELRAFNLSHNKLSGVIPETFSGMKNVESLDLSFNRLHGRIPTQLTELSSLLVFKVSYNNLSGVIPQGKQFNTFDTQSFEGNQLLCGQPTSRSCNIDNTFQEPDDEVEADESAIDMESFYWSFAAAYVTILDGIFALLSFDSLWRRLWFYIVDAFIYKVRNQLW</sequence>
<dbReference type="InterPro" id="IPR013210">
    <property type="entry name" value="LRR_N_plant-typ"/>
</dbReference>
<dbReference type="FunFam" id="3.80.10.10:FF:000213">
    <property type="entry name" value="Tyrosine-sulfated glycopeptide receptor 1"/>
    <property type="match status" value="1"/>
</dbReference>
<evidence type="ECO:0000256" key="1">
    <source>
        <dbReference type="ARBA" id="ARBA00004251"/>
    </source>
</evidence>
<organism evidence="14 15">
    <name type="scientific">Eutrema salsugineum</name>
    <name type="common">Saltwater cress</name>
    <name type="synonym">Sisymbrium salsugineum</name>
    <dbReference type="NCBI Taxonomy" id="72664"/>
    <lineage>
        <taxon>Eukaryota</taxon>
        <taxon>Viridiplantae</taxon>
        <taxon>Streptophyta</taxon>
        <taxon>Embryophyta</taxon>
        <taxon>Tracheophyta</taxon>
        <taxon>Spermatophyta</taxon>
        <taxon>Magnoliopsida</taxon>
        <taxon>eudicotyledons</taxon>
        <taxon>Gunneridae</taxon>
        <taxon>Pentapetalae</taxon>
        <taxon>rosids</taxon>
        <taxon>malvids</taxon>
        <taxon>Brassicales</taxon>
        <taxon>Brassicaceae</taxon>
        <taxon>Eutremeae</taxon>
        <taxon>Eutrema</taxon>
    </lineage>
</organism>
<keyword evidence="6" id="KW-0732">Signal</keyword>
<dbReference type="AlphaFoldDB" id="V4M9A8"/>
<proteinExistence type="inferred from homology"/>
<keyword evidence="15" id="KW-1185">Reference proteome</keyword>
<evidence type="ECO:0000256" key="11">
    <source>
        <dbReference type="ARBA" id="ARBA00023180"/>
    </source>
</evidence>
<evidence type="ECO:0000256" key="10">
    <source>
        <dbReference type="ARBA" id="ARBA00023170"/>
    </source>
</evidence>
<dbReference type="EMBL" id="KI517953">
    <property type="protein sequence ID" value="ESQ27736.1"/>
    <property type="molecule type" value="Genomic_DNA"/>
</dbReference>
<feature type="domain" description="Leucine-rich repeat-containing N-terminal plant-type" evidence="13">
    <location>
        <begin position="2"/>
        <end position="44"/>
    </location>
</feature>
<comment type="similarity">
    <text evidence="2">Belongs to the RLP family.</text>
</comment>
<evidence type="ECO:0000256" key="2">
    <source>
        <dbReference type="ARBA" id="ARBA00009592"/>
    </source>
</evidence>
<dbReference type="SMART" id="SM00369">
    <property type="entry name" value="LRR_TYP"/>
    <property type="match status" value="10"/>
</dbReference>
<dbReference type="OMA" id="ETENPPW"/>
<dbReference type="FunFam" id="3.80.10.10:FF:001347">
    <property type="entry name" value="LRR receptor-like serine/threonine-protein kinase GSO2"/>
    <property type="match status" value="1"/>
</dbReference>
<dbReference type="Pfam" id="PF00560">
    <property type="entry name" value="LRR_1"/>
    <property type="match status" value="4"/>
</dbReference>
<dbReference type="SUPFAM" id="SSF52047">
    <property type="entry name" value="RNI-like"/>
    <property type="match status" value="1"/>
</dbReference>
<dbReference type="Proteomes" id="UP000030689">
    <property type="component" value="Unassembled WGS sequence"/>
</dbReference>
<evidence type="ECO:0000259" key="13">
    <source>
        <dbReference type="Pfam" id="PF08263"/>
    </source>
</evidence>
<dbReference type="Pfam" id="PF13855">
    <property type="entry name" value="LRR_8"/>
    <property type="match status" value="5"/>
</dbReference>
<evidence type="ECO:0000256" key="12">
    <source>
        <dbReference type="SAM" id="Phobius"/>
    </source>
</evidence>
<evidence type="ECO:0000313" key="15">
    <source>
        <dbReference type="Proteomes" id="UP000030689"/>
    </source>
</evidence>
<dbReference type="PANTHER" id="PTHR48062">
    <property type="entry name" value="RECEPTOR-LIKE PROTEIN 14"/>
    <property type="match status" value="1"/>
</dbReference>
<dbReference type="Pfam" id="PF08263">
    <property type="entry name" value="LRRNT_2"/>
    <property type="match status" value="1"/>
</dbReference>
<dbReference type="Gramene" id="ESQ27736">
    <property type="protein sequence ID" value="ESQ27736"/>
    <property type="gene ID" value="EUTSA_v10018087mg"/>
</dbReference>
<keyword evidence="7" id="KW-0677">Repeat</keyword>
<gene>
    <name evidence="14" type="ORF">EUTSA_v10018087mg</name>
</gene>